<dbReference type="Proteomes" id="UP001492380">
    <property type="component" value="Unassembled WGS sequence"/>
</dbReference>
<sequence>MHGIVAPSIPESGTLTNPPLLPTTTTRVILTSLIGHPFTHQEALSSSLVTAPSIRESHSPCLARAAASLAPTLSAMYRGEVDRSALLGVVCSPSAFEYRVREADGRSSAHPPVSGRGWRSKPVDGLSGEKTSLLADADCACEVDDVGGRVTVSFGAIGPWNLASQHSSVGERHKRKSSELHGWMAGGLVWSSSPHGSPDDWSPHRLPACLPACLPAWGSAPRLTDACLQRASNADSRWSEENPPSSPLGSTEAPRPTLPVTPRVGRPENVRVDWPFSKCLVVTYSRGEV</sequence>
<evidence type="ECO:0000256" key="1">
    <source>
        <dbReference type="SAM" id="MobiDB-lite"/>
    </source>
</evidence>
<gene>
    <name evidence="2" type="ORF">HDK90DRAFT_464341</name>
</gene>
<keyword evidence="3" id="KW-1185">Reference proteome</keyword>
<organism evidence="2 3">
    <name type="scientific">Phyllosticta capitalensis</name>
    <dbReference type="NCBI Taxonomy" id="121624"/>
    <lineage>
        <taxon>Eukaryota</taxon>
        <taxon>Fungi</taxon>
        <taxon>Dikarya</taxon>
        <taxon>Ascomycota</taxon>
        <taxon>Pezizomycotina</taxon>
        <taxon>Dothideomycetes</taxon>
        <taxon>Dothideomycetes incertae sedis</taxon>
        <taxon>Botryosphaeriales</taxon>
        <taxon>Phyllostictaceae</taxon>
        <taxon>Phyllosticta</taxon>
    </lineage>
</organism>
<protein>
    <submittedName>
        <fullName evidence="2">Uncharacterized protein</fullName>
    </submittedName>
</protein>
<comment type="caution">
    <text evidence="2">The sequence shown here is derived from an EMBL/GenBank/DDBJ whole genome shotgun (WGS) entry which is preliminary data.</text>
</comment>
<feature type="region of interest" description="Disordered" evidence="1">
    <location>
        <begin position="1"/>
        <end position="20"/>
    </location>
</feature>
<reference evidence="2 3" key="1">
    <citation type="submission" date="2024-04" db="EMBL/GenBank/DDBJ databases">
        <title>Phyllosticta paracitricarpa is synonymous to the EU quarantine fungus P. citricarpa based on phylogenomic analyses.</title>
        <authorList>
            <consortium name="Lawrence Berkeley National Laboratory"/>
            <person name="Van Ingen-Buijs V.A."/>
            <person name="Van Westerhoven A.C."/>
            <person name="Haridas S."/>
            <person name="Skiadas P."/>
            <person name="Martin F."/>
            <person name="Groenewald J.Z."/>
            <person name="Crous P.W."/>
            <person name="Seidl M.F."/>
        </authorList>
    </citation>
    <scope>NUCLEOTIDE SEQUENCE [LARGE SCALE GENOMIC DNA]</scope>
    <source>
        <strain evidence="2 3">CBS 123374</strain>
    </source>
</reference>
<evidence type="ECO:0000313" key="3">
    <source>
        <dbReference type="Proteomes" id="UP001492380"/>
    </source>
</evidence>
<accession>A0ABR1YX57</accession>
<feature type="region of interest" description="Disordered" evidence="1">
    <location>
        <begin position="234"/>
        <end position="267"/>
    </location>
</feature>
<proteinExistence type="predicted"/>
<dbReference type="EMBL" id="JBBWRZ010000003">
    <property type="protein sequence ID" value="KAK8240770.1"/>
    <property type="molecule type" value="Genomic_DNA"/>
</dbReference>
<evidence type="ECO:0000313" key="2">
    <source>
        <dbReference type="EMBL" id="KAK8240770.1"/>
    </source>
</evidence>
<name>A0ABR1YX57_9PEZI</name>